<dbReference type="EMBL" id="BAABLF010000006">
    <property type="protein sequence ID" value="GAA5189385.1"/>
    <property type="molecule type" value="Genomic_DNA"/>
</dbReference>
<dbReference type="Gene3D" id="1.20.120.1220">
    <property type="match status" value="1"/>
</dbReference>
<organism evidence="3 4">
    <name type="scientific">Ferrimonas gelatinilytica</name>
    <dbReference type="NCBI Taxonomy" id="1255257"/>
    <lineage>
        <taxon>Bacteria</taxon>
        <taxon>Pseudomonadati</taxon>
        <taxon>Pseudomonadota</taxon>
        <taxon>Gammaproteobacteria</taxon>
        <taxon>Alteromonadales</taxon>
        <taxon>Ferrimonadaceae</taxon>
        <taxon>Ferrimonas</taxon>
    </lineage>
</organism>
<dbReference type="RefSeq" id="WP_345316105.1">
    <property type="nucleotide sequence ID" value="NZ_BAABLF010000006.1"/>
</dbReference>
<protein>
    <recommendedName>
        <fullName evidence="2">Prepilin type IV endopeptidase peptidase domain-containing protein</fullName>
    </recommendedName>
</protein>
<evidence type="ECO:0000313" key="3">
    <source>
        <dbReference type="EMBL" id="GAA5189385.1"/>
    </source>
</evidence>
<keyword evidence="1" id="KW-1133">Transmembrane helix</keyword>
<feature type="transmembrane region" description="Helical" evidence="1">
    <location>
        <begin position="32"/>
        <end position="51"/>
    </location>
</feature>
<proteinExistence type="predicted"/>
<keyword evidence="1" id="KW-0472">Membrane</keyword>
<name>A0ABP9S0I2_9GAMM</name>
<accession>A0ABP9S0I2</accession>
<keyword evidence="1" id="KW-0812">Transmembrane</keyword>
<dbReference type="Pfam" id="PF01478">
    <property type="entry name" value="Peptidase_A24"/>
    <property type="match status" value="1"/>
</dbReference>
<reference evidence="4" key="1">
    <citation type="journal article" date="2019" name="Int. J. Syst. Evol. Microbiol.">
        <title>The Global Catalogue of Microorganisms (GCM) 10K type strain sequencing project: providing services to taxonomists for standard genome sequencing and annotation.</title>
        <authorList>
            <consortium name="The Broad Institute Genomics Platform"/>
            <consortium name="The Broad Institute Genome Sequencing Center for Infectious Disease"/>
            <person name="Wu L."/>
            <person name="Ma J."/>
        </authorList>
    </citation>
    <scope>NUCLEOTIDE SEQUENCE [LARGE SCALE GENOMIC DNA]</scope>
    <source>
        <strain evidence="4">JCM 18720</strain>
    </source>
</reference>
<evidence type="ECO:0000313" key="4">
    <source>
        <dbReference type="Proteomes" id="UP001501600"/>
    </source>
</evidence>
<sequence length="177" mass="18975">MEPLTLSEMLLQWLIPLGFALAVIFDLTTNKIPNWFCCALLVSGVVLNVVISGWSGMGFATGGSLVALLTVPLYAKKYIAAGDVKFMLGMGALMGPTLTLWVLLIGIACGALIAPLLAVTQVGWQGLAMTFKRYYQCAITRTYFKPEPGEVAALRVPYAPALAAGWLLTLWLPLPGL</sequence>
<dbReference type="Proteomes" id="UP001501600">
    <property type="component" value="Unassembled WGS sequence"/>
</dbReference>
<feature type="transmembrane region" description="Helical" evidence="1">
    <location>
        <begin position="152"/>
        <end position="174"/>
    </location>
</feature>
<feature type="transmembrane region" description="Helical" evidence="1">
    <location>
        <begin position="6"/>
        <end position="25"/>
    </location>
</feature>
<dbReference type="InterPro" id="IPR000045">
    <property type="entry name" value="Prepilin_IV_endopep_pep"/>
</dbReference>
<feature type="domain" description="Prepilin type IV endopeptidase peptidase" evidence="2">
    <location>
        <begin position="14"/>
        <end position="114"/>
    </location>
</feature>
<keyword evidence="4" id="KW-1185">Reference proteome</keyword>
<gene>
    <name evidence="3" type="ORF">GCM10025772_11660</name>
</gene>
<comment type="caution">
    <text evidence="3">The sequence shown here is derived from an EMBL/GenBank/DDBJ whole genome shotgun (WGS) entry which is preliminary data.</text>
</comment>
<evidence type="ECO:0000256" key="1">
    <source>
        <dbReference type="SAM" id="Phobius"/>
    </source>
</evidence>
<evidence type="ECO:0000259" key="2">
    <source>
        <dbReference type="Pfam" id="PF01478"/>
    </source>
</evidence>